<dbReference type="InterPro" id="IPR035920">
    <property type="entry name" value="YhbY-like_sf"/>
</dbReference>
<dbReference type="GO" id="GO:0009507">
    <property type="term" value="C:chloroplast"/>
    <property type="evidence" value="ECO:0007669"/>
    <property type="project" value="UniProtKB-SubCell"/>
</dbReference>
<evidence type="ECO:0000256" key="9">
    <source>
        <dbReference type="ARBA" id="ARBA00023274"/>
    </source>
</evidence>
<comment type="caution">
    <text evidence="12">The sequence shown here is derived from an EMBL/GenBank/DDBJ whole genome shotgun (WGS) entry which is preliminary data.</text>
</comment>
<keyword evidence="7" id="KW-0809">Transit peptide</keyword>
<keyword evidence="8" id="KW-0508">mRNA splicing</keyword>
<name>A0AA89BHC9_9ASTE</name>
<dbReference type="PROSITE" id="PS51295">
    <property type="entry name" value="CRM"/>
    <property type="match status" value="1"/>
</dbReference>
<dbReference type="AlphaFoldDB" id="A0AA89BHC9"/>
<evidence type="ECO:0000256" key="1">
    <source>
        <dbReference type="ARBA" id="ARBA00004229"/>
    </source>
</evidence>
<evidence type="ECO:0000256" key="7">
    <source>
        <dbReference type="ARBA" id="ARBA00022946"/>
    </source>
</evidence>
<feature type="domain" description="CRM" evidence="11">
    <location>
        <begin position="68"/>
        <end position="172"/>
    </location>
</feature>
<dbReference type="GO" id="GO:1990904">
    <property type="term" value="C:ribonucleoprotein complex"/>
    <property type="evidence" value="ECO:0007669"/>
    <property type="project" value="UniProtKB-KW"/>
</dbReference>
<dbReference type="InterPro" id="IPR001890">
    <property type="entry name" value="RNA-binding_CRM"/>
</dbReference>
<keyword evidence="2" id="KW-0150">Chloroplast</keyword>
<sequence length="236" mass="26956">MKTIFKGVEKLQENQFLEDTQKKDLKKIKLGFCLGEFEKKSEIWWERDEGVVFGRRVKKEKVASAAEVKLDGLLLERLRREAAKMREWVKVKKAGVTEAVVDQIHSIWESNELAKLKFDLPLCHLPISHGPDDKYDTLRTQIINMDLFPNIDRVYAMVMLEESYRGITDTQDTTSAVGFHAQNGLLTARSSGLVSATTGDPNCTPTGRPWCTFCHWVGHTQEKFYRRLGIALPGKE</sequence>
<evidence type="ECO:0000313" key="13">
    <source>
        <dbReference type="Proteomes" id="UP001188597"/>
    </source>
</evidence>
<dbReference type="SUPFAM" id="SSF75471">
    <property type="entry name" value="YhbY-like"/>
    <property type="match status" value="1"/>
</dbReference>
<keyword evidence="5" id="KW-0677">Repeat</keyword>
<keyword evidence="9" id="KW-0687">Ribonucleoprotein</keyword>
<dbReference type="GO" id="GO:0006397">
    <property type="term" value="P:mRNA processing"/>
    <property type="evidence" value="ECO:0007669"/>
    <property type="project" value="UniProtKB-KW"/>
</dbReference>
<dbReference type="GO" id="GO:0000373">
    <property type="term" value="P:Group II intron splicing"/>
    <property type="evidence" value="ECO:0007669"/>
    <property type="project" value="UniProtKB-ARBA"/>
</dbReference>
<evidence type="ECO:0000256" key="10">
    <source>
        <dbReference type="PROSITE-ProRule" id="PRU00626"/>
    </source>
</evidence>
<organism evidence="12 13">
    <name type="scientific">Escallonia herrerae</name>
    <dbReference type="NCBI Taxonomy" id="1293975"/>
    <lineage>
        <taxon>Eukaryota</taxon>
        <taxon>Viridiplantae</taxon>
        <taxon>Streptophyta</taxon>
        <taxon>Embryophyta</taxon>
        <taxon>Tracheophyta</taxon>
        <taxon>Spermatophyta</taxon>
        <taxon>Magnoliopsida</taxon>
        <taxon>eudicotyledons</taxon>
        <taxon>Gunneridae</taxon>
        <taxon>Pentapetalae</taxon>
        <taxon>asterids</taxon>
        <taxon>campanulids</taxon>
        <taxon>Escalloniales</taxon>
        <taxon>Escalloniaceae</taxon>
        <taxon>Escallonia</taxon>
    </lineage>
</organism>
<evidence type="ECO:0000256" key="5">
    <source>
        <dbReference type="ARBA" id="ARBA00022737"/>
    </source>
</evidence>
<dbReference type="GO" id="GO:0003729">
    <property type="term" value="F:mRNA binding"/>
    <property type="evidence" value="ECO:0007669"/>
    <property type="project" value="InterPro"/>
</dbReference>
<evidence type="ECO:0000256" key="3">
    <source>
        <dbReference type="ARBA" id="ARBA00022640"/>
    </source>
</evidence>
<keyword evidence="4" id="KW-0507">mRNA processing</keyword>
<evidence type="ECO:0000256" key="6">
    <source>
        <dbReference type="ARBA" id="ARBA00022884"/>
    </source>
</evidence>
<dbReference type="PANTHER" id="PTHR31846:SF10">
    <property type="entry name" value="CHLOROPLASTIC GROUP IIA INTRON SPLICING FACILITATOR CRS1, CHLOROPLASTIC"/>
    <property type="match status" value="1"/>
</dbReference>
<protein>
    <recommendedName>
        <fullName evidence="11">CRM domain-containing protein</fullName>
    </recommendedName>
</protein>
<evidence type="ECO:0000256" key="8">
    <source>
        <dbReference type="ARBA" id="ARBA00023187"/>
    </source>
</evidence>
<dbReference type="Gene3D" id="3.30.110.60">
    <property type="entry name" value="YhbY-like"/>
    <property type="match status" value="1"/>
</dbReference>
<evidence type="ECO:0000259" key="11">
    <source>
        <dbReference type="PROSITE" id="PS51295"/>
    </source>
</evidence>
<evidence type="ECO:0000256" key="4">
    <source>
        <dbReference type="ARBA" id="ARBA00022664"/>
    </source>
</evidence>
<accession>A0AA89BHC9</accession>
<evidence type="ECO:0000313" key="12">
    <source>
        <dbReference type="EMBL" id="KAK3036557.1"/>
    </source>
</evidence>
<dbReference type="InterPro" id="IPR045278">
    <property type="entry name" value="CRS1/CFM2/CFM3"/>
</dbReference>
<comment type="subcellular location">
    <subcellularLocation>
        <location evidence="1">Plastid</location>
        <location evidence="1">Chloroplast</location>
    </subcellularLocation>
</comment>
<dbReference type="EMBL" id="JAVXUP010000145">
    <property type="protein sequence ID" value="KAK3036557.1"/>
    <property type="molecule type" value="Genomic_DNA"/>
</dbReference>
<evidence type="ECO:0000256" key="2">
    <source>
        <dbReference type="ARBA" id="ARBA00022528"/>
    </source>
</evidence>
<dbReference type="PANTHER" id="PTHR31846">
    <property type="entry name" value="CRS1 / YHBY (CRM) DOMAIN-CONTAINING PROTEIN"/>
    <property type="match status" value="1"/>
</dbReference>
<dbReference type="Proteomes" id="UP001188597">
    <property type="component" value="Unassembled WGS sequence"/>
</dbReference>
<gene>
    <name evidence="12" type="ORF">RJ639_030998</name>
</gene>
<reference evidence="12" key="1">
    <citation type="submission" date="2022-12" db="EMBL/GenBank/DDBJ databases">
        <title>Draft genome assemblies for two species of Escallonia (Escalloniales).</title>
        <authorList>
            <person name="Chanderbali A."/>
            <person name="Dervinis C."/>
            <person name="Anghel I."/>
            <person name="Soltis D."/>
            <person name="Soltis P."/>
            <person name="Zapata F."/>
        </authorList>
    </citation>
    <scope>NUCLEOTIDE SEQUENCE</scope>
    <source>
        <strain evidence="12">UCBG64.0493</strain>
        <tissue evidence="12">Leaf</tissue>
    </source>
</reference>
<keyword evidence="13" id="KW-1185">Reference proteome</keyword>
<dbReference type="Pfam" id="PF01985">
    <property type="entry name" value="CRS1_YhbY"/>
    <property type="match status" value="1"/>
</dbReference>
<keyword evidence="6 10" id="KW-0694">RNA-binding</keyword>
<proteinExistence type="predicted"/>
<keyword evidence="3" id="KW-0934">Plastid</keyword>